<protein>
    <recommendedName>
        <fullName evidence="3">Chitooligosaccharide deacetylase</fullName>
    </recommendedName>
    <alternativeName>
        <fullName evidence="4">Nodulation protein B</fullName>
    </alternativeName>
</protein>
<dbReference type="InterPro" id="IPR002509">
    <property type="entry name" value="NODB_dom"/>
</dbReference>
<dbReference type="PANTHER" id="PTHR43123">
    <property type="entry name" value="POLYSACCHARIDE DEACETYLASE-RELATED"/>
    <property type="match status" value="1"/>
</dbReference>
<evidence type="ECO:0000256" key="4">
    <source>
        <dbReference type="ARBA" id="ARBA00032976"/>
    </source>
</evidence>
<evidence type="ECO:0000313" key="6">
    <source>
        <dbReference type="EMBL" id="TGY90185.1"/>
    </source>
</evidence>
<dbReference type="InterPro" id="IPR011330">
    <property type="entry name" value="Glyco_hydro/deAcase_b/a-brl"/>
</dbReference>
<gene>
    <name evidence="6" type="ORF">E5163_03405</name>
</gene>
<name>A0A4S2H3J1_9PROT</name>
<dbReference type="Gene3D" id="3.20.20.370">
    <property type="entry name" value="Glycoside hydrolase/deacetylase"/>
    <property type="match status" value="1"/>
</dbReference>
<sequence length="297" mass="33332">MTHNPPPGFTWPNGARLALSLVVNVEEGAEKNIRDGDKGPEPVDELGATPARAEIRVHGNETNYQYGINRGAPRVLDLLDRFQLPATWTAASLALERAPWLAKAIMARGDEPCCHGYRWKFQAFMDEAAEREFIRKGVSSLERTCGRRPSGWLSRYLHTDITRGLLAEEGFLYHMDDYSDDFPFWDVVELPGGGTKPIIVLPYAIDSNDMKFWLSPAFTATNWLTYAIDTFDWLLEEANAQGARMMSLGLHLRIIGRPGRIGALRDFLQYVTSHDGVWIARREDIARAFAEAVPAPA</sequence>
<evidence type="ECO:0000313" key="7">
    <source>
        <dbReference type="Proteomes" id="UP000308054"/>
    </source>
</evidence>
<dbReference type="GO" id="GO:0016810">
    <property type="term" value="F:hydrolase activity, acting on carbon-nitrogen (but not peptide) bonds"/>
    <property type="evidence" value="ECO:0007669"/>
    <property type="project" value="InterPro"/>
</dbReference>
<organism evidence="6 7">
    <name type="scientific">Marinicauda algicola</name>
    <dbReference type="NCBI Taxonomy" id="2029849"/>
    <lineage>
        <taxon>Bacteria</taxon>
        <taxon>Pseudomonadati</taxon>
        <taxon>Pseudomonadota</taxon>
        <taxon>Alphaproteobacteria</taxon>
        <taxon>Maricaulales</taxon>
        <taxon>Maricaulaceae</taxon>
        <taxon>Marinicauda</taxon>
    </lineage>
</organism>
<comment type="function">
    <text evidence="1">Is involved in generating a small heat-stable compound (Nod), an acylated oligomer of N-acetylglucosamine, that stimulates mitosis in various plant protoplasts.</text>
</comment>
<proteinExistence type="inferred from homology"/>
<feature type="domain" description="NodB homology" evidence="5">
    <location>
        <begin position="67"/>
        <end position="157"/>
    </location>
</feature>
<evidence type="ECO:0000256" key="2">
    <source>
        <dbReference type="ARBA" id="ARBA00010973"/>
    </source>
</evidence>
<accession>A0A4S2H3J1</accession>
<dbReference type="OrthoDB" id="9787041at2"/>
<dbReference type="GO" id="GO:0005975">
    <property type="term" value="P:carbohydrate metabolic process"/>
    <property type="evidence" value="ECO:0007669"/>
    <property type="project" value="InterPro"/>
</dbReference>
<dbReference type="SUPFAM" id="SSF88713">
    <property type="entry name" value="Glycoside hydrolase/deacetylase"/>
    <property type="match status" value="1"/>
</dbReference>
<reference evidence="6 7" key="1">
    <citation type="journal article" date="2017" name="Int. J. Syst. Evol. Microbiol.">
        <title>Marinicauda algicola sp. nov., isolated from a marine red alga Rhodosorus marinus.</title>
        <authorList>
            <person name="Jeong S.E."/>
            <person name="Jeon S.H."/>
            <person name="Chun B.H."/>
            <person name="Kim D.W."/>
            <person name="Jeon C.O."/>
        </authorList>
    </citation>
    <scope>NUCLEOTIDE SEQUENCE [LARGE SCALE GENOMIC DNA]</scope>
    <source>
        <strain evidence="6 7">JCM 31718</strain>
    </source>
</reference>
<dbReference type="Pfam" id="PF01522">
    <property type="entry name" value="Polysacc_deac_1"/>
    <property type="match status" value="1"/>
</dbReference>
<comment type="similarity">
    <text evidence="2">Belongs to the polysaccharide deacetylase family.</text>
</comment>
<dbReference type="Proteomes" id="UP000308054">
    <property type="component" value="Unassembled WGS sequence"/>
</dbReference>
<evidence type="ECO:0000256" key="1">
    <source>
        <dbReference type="ARBA" id="ARBA00003236"/>
    </source>
</evidence>
<comment type="caution">
    <text evidence="6">The sequence shown here is derived from an EMBL/GenBank/DDBJ whole genome shotgun (WGS) entry which is preliminary data.</text>
</comment>
<evidence type="ECO:0000256" key="3">
    <source>
        <dbReference type="ARBA" id="ARBA00020071"/>
    </source>
</evidence>
<dbReference type="EMBL" id="SRXW01000001">
    <property type="protein sequence ID" value="TGY90185.1"/>
    <property type="molecule type" value="Genomic_DNA"/>
</dbReference>
<dbReference type="PANTHER" id="PTHR43123:SF1">
    <property type="entry name" value="POLYSACCHARIDE DEACETYLASE-RELATED"/>
    <property type="match status" value="1"/>
</dbReference>
<dbReference type="RefSeq" id="WP_135994683.1">
    <property type="nucleotide sequence ID" value="NZ_CP071057.1"/>
</dbReference>
<keyword evidence="7" id="KW-1185">Reference proteome</keyword>
<dbReference type="AlphaFoldDB" id="A0A4S2H3J1"/>
<evidence type="ECO:0000259" key="5">
    <source>
        <dbReference type="Pfam" id="PF01522"/>
    </source>
</evidence>